<dbReference type="Gramene" id="AUR62039914-RA">
    <property type="protein sequence ID" value="AUR62039914-RA:cds"/>
    <property type="gene ID" value="AUR62039914"/>
</dbReference>
<evidence type="ECO:0000313" key="2">
    <source>
        <dbReference type="EnsemblPlants" id="AUR62039914-RA:cds"/>
    </source>
</evidence>
<dbReference type="Proteomes" id="UP000596660">
    <property type="component" value="Unplaced"/>
</dbReference>
<accession>A0A803N3N5</accession>
<reference evidence="2" key="2">
    <citation type="submission" date="2021-03" db="UniProtKB">
        <authorList>
            <consortium name="EnsemblPlants"/>
        </authorList>
    </citation>
    <scope>IDENTIFICATION</scope>
</reference>
<organism evidence="2 3">
    <name type="scientific">Chenopodium quinoa</name>
    <name type="common">Quinoa</name>
    <dbReference type="NCBI Taxonomy" id="63459"/>
    <lineage>
        <taxon>Eukaryota</taxon>
        <taxon>Viridiplantae</taxon>
        <taxon>Streptophyta</taxon>
        <taxon>Embryophyta</taxon>
        <taxon>Tracheophyta</taxon>
        <taxon>Spermatophyta</taxon>
        <taxon>Magnoliopsida</taxon>
        <taxon>eudicotyledons</taxon>
        <taxon>Gunneridae</taxon>
        <taxon>Pentapetalae</taxon>
        <taxon>Caryophyllales</taxon>
        <taxon>Chenopodiaceae</taxon>
        <taxon>Chenopodioideae</taxon>
        <taxon>Atripliceae</taxon>
        <taxon>Chenopodium</taxon>
    </lineage>
</organism>
<name>A0A803N3N5_CHEQI</name>
<proteinExistence type="predicted"/>
<feature type="region of interest" description="Disordered" evidence="1">
    <location>
        <begin position="183"/>
        <end position="216"/>
    </location>
</feature>
<dbReference type="EnsemblPlants" id="AUR62039914-RA">
    <property type="protein sequence ID" value="AUR62039914-RA:cds"/>
    <property type="gene ID" value="AUR62039914"/>
</dbReference>
<evidence type="ECO:0000313" key="3">
    <source>
        <dbReference type="Proteomes" id="UP000596660"/>
    </source>
</evidence>
<dbReference type="AlphaFoldDB" id="A0A803N3N5"/>
<protein>
    <submittedName>
        <fullName evidence="2">Uncharacterized protein</fullName>
    </submittedName>
</protein>
<reference evidence="2" key="1">
    <citation type="journal article" date="2017" name="Nature">
        <title>The genome of Chenopodium quinoa.</title>
        <authorList>
            <person name="Jarvis D.E."/>
            <person name="Ho Y.S."/>
            <person name="Lightfoot D.J."/>
            <person name="Schmoeckel S.M."/>
            <person name="Li B."/>
            <person name="Borm T.J.A."/>
            <person name="Ohyanagi H."/>
            <person name="Mineta K."/>
            <person name="Michell C.T."/>
            <person name="Saber N."/>
            <person name="Kharbatia N.M."/>
            <person name="Rupper R.R."/>
            <person name="Sharp A.R."/>
            <person name="Dally N."/>
            <person name="Boughton B.A."/>
            <person name="Woo Y.H."/>
            <person name="Gao G."/>
            <person name="Schijlen E.G.W.M."/>
            <person name="Guo X."/>
            <person name="Momin A.A."/>
            <person name="Negrao S."/>
            <person name="Al-Babili S."/>
            <person name="Gehring C."/>
            <person name="Roessner U."/>
            <person name="Jung C."/>
            <person name="Murphy K."/>
            <person name="Arold S.T."/>
            <person name="Gojobori T."/>
            <person name="van der Linden C.G."/>
            <person name="van Loo E.N."/>
            <person name="Jellen E.N."/>
            <person name="Maughan P.J."/>
            <person name="Tester M."/>
        </authorList>
    </citation>
    <scope>NUCLEOTIDE SEQUENCE [LARGE SCALE GENOMIC DNA]</scope>
    <source>
        <strain evidence="2">cv. PI 614886</strain>
    </source>
</reference>
<sequence length="216" mass="23193">MPSWAQEGLPGDCWQRIANCTSSASPGEIQQQCCPVITEEISNEKECFCGVNVLALQNDTIAETISDLLTLCSFNSSFDTLCPVKFQEAPCWKQINDCIGGNVNRSESEPKFDPSSPLFNATELLCCSMMQQTARIEKQCFCSINTFIQENPSFAENTTDILSVCSIAGSVDSLSGICEESLAPSPAPAPAPLLTTQGSVESLKAASPITERSKSS</sequence>
<keyword evidence="3" id="KW-1185">Reference proteome</keyword>
<evidence type="ECO:0000256" key="1">
    <source>
        <dbReference type="SAM" id="MobiDB-lite"/>
    </source>
</evidence>
<dbReference type="OMA" id="FQEAPCW"/>